<evidence type="ECO:0000313" key="2">
    <source>
        <dbReference type="Proteomes" id="UP001627154"/>
    </source>
</evidence>
<proteinExistence type="predicted"/>
<comment type="caution">
    <text evidence="1">The sequence shown here is derived from an EMBL/GenBank/DDBJ whole genome shotgun (WGS) entry which is preliminary data.</text>
</comment>
<organism evidence="1 2">
    <name type="scientific">Trichogramma kaykai</name>
    <dbReference type="NCBI Taxonomy" id="54128"/>
    <lineage>
        <taxon>Eukaryota</taxon>
        <taxon>Metazoa</taxon>
        <taxon>Ecdysozoa</taxon>
        <taxon>Arthropoda</taxon>
        <taxon>Hexapoda</taxon>
        <taxon>Insecta</taxon>
        <taxon>Pterygota</taxon>
        <taxon>Neoptera</taxon>
        <taxon>Endopterygota</taxon>
        <taxon>Hymenoptera</taxon>
        <taxon>Apocrita</taxon>
        <taxon>Proctotrupomorpha</taxon>
        <taxon>Chalcidoidea</taxon>
        <taxon>Trichogrammatidae</taxon>
        <taxon>Trichogramma</taxon>
    </lineage>
</organism>
<name>A0ABD2WJJ6_9HYME</name>
<sequence>MVAKNWRCLNRLKNLRKKGYDALAERCVVRSVKTGTLKELTPHKKLTVEKHFEHYLNYYNDDPFIISYHMGKINNYANRAIGGSRKKLKAMKEYPEIDMEDHTKKDTALLRANKIHVMEQPLYGDASFAVSSFESRLEDVWRERGGSQSALGTQYRHCYVIQSGSAVQPVQCVGIYVCLFGC</sequence>
<dbReference type="EMBL" id="JBJJXI010000100">
    <property type="protein sequence ID" value="KAL3393278.1"/>
    <property type="molecule type" value="Genomic_DNA"/>
</dbReference>
<dbReference type="Proteomes" id="UP001627154">
    <property type="component" value="Unassembled WGS sequence"/>
</dbReference>
<accession>A0ABD2WJJ6</accession>
<evidence type="ECO:0000313" key="1">
    <source>
        <dbReference type="EMBL" id="KAL3393278.1"/>
    </source>
</evidence>
<protein>
    <submittedName>
        <fullName evidence="1">Uncharacterized protein</fullName>
    </submittedName>
</protein>
<gene>
    <name evidence="1" type="ORF">TKK_012508</name>
</gene>
<dbReference type="AlphaFoldDB" id="A0ABD2WJJ6"/>
<reference evidence="1 2" key="1">
    <citation type="journal article" date="2024" name="bioRxiv">
        <title>A reference genome for Trichogramma kaykai: A tiny desert-dwelling parasitoid wasp with competing sex-ratio distorters.</title>
        <authorList>
            <person name="Culotta J."/>
            <person name="Lindsey A.R."/>
        </authorList>
    </citation>
    <scope>NUCLEOTIDE SEQUENCE [LARGE SCALE GENOMIC DNA]</scope>
    <source>
        <strain evidence="1 2">KSX58</strain>
    </source>
</reference>
<keyword evidence="2" id="KW-1185">Reference proteome</keyword>